<reference evidence="4 5" key="1">
    <citation type="submission" date="2016-03" db="EMBL/GenBank/DDBJ databases">
        <title>Chemosynthetic sulphur-oxidizing symbionts of marine invertebrate animals are capable of nitrogen fixation.</title>
        <authorList>
            <person name="Petersen J.M."/>
            <person name="Kemper A."/>
            <person name="Gruber-Vodicka H."/>
            <person name="Cardini U."/>
            <person name="Geest Mvander."/>
            <person name="Kleiner M."/>
            <person name="Bulgheresi S."/>
            <person name="Fussmann M."/>
            <person name="Herbold C."/>
            <person name="Seah B.K.B."/>
            <person name="Antony C.Paul."/>
            <person name="Liu D."/>
            <person name="Belitz A."/>
            <person name="Weber M."/>
        </authorList>
    </citation>
    <scope>NUCLEOTIDE SEQUENCE [LARGE SCALE GENOMIC DNA]</scope>
    <source>
        <strain evidence="4">G_D</strain>
    </source>
</reference>
<keyword evidence="5" id="KW-1185">Reference proteome</keyword>
<dbReference type="InterPro" id="IPR036061">
    <property type="entry name" value="CheW-like_dom_sf"/>
</dbReference>
<dbReference type="GO" id="GO:0000160">
    <property type="term" value="P:phosphorelay signal transduction system"/>
    <property type="evidence" value="ECO:0007669"/>
    <property type="project" value="InterPro"/>
</dbReference>
<name>A0A1E2UQ53_9GAMM</name>
<dbReference type="PIRSF" id="PIRSF002867">
    <property type="entry name" value="CheV"/>
    <property type="match status" value="1"/>
</dbReference>
<dbReference type="InterPro" id="IPR001789">
    <property type="entry name" value="Sig_transdc_resp-reg_receiver"/>
</dbReference>
<dbReference type="OrthoDB" id="9806105at2"/>
<dbReference type="Gene3D" id="2.40.50.180">
    <property type="entry name" value="CheA-289, Domain 4"/>
    <property type="match status" value="1"/>
</dbReference>
<dbReference type="PROSITE" id="PS50851">
    <property type="entry name" value="CHEW"/>
    <property type="match status" value="1"/>
</dbReference>
<dbReference type="PANTHER" id="PTHR47233:SF3">
    <property type="entry name" value="CHEMOTAXIS PROTEIN CHEV"/>
    <property type="match status" value="1"/>
</dbReference>
<dbReference type="STRING" id="1818881.A3196_08760"/>
<dbReference type="Pfam" id="PF00072">
    <property type="entry name" value="Response_reg"/>
    <property type="match status" value="1"/>
</dbReference>
<feature type="modified residue" description="4-aspartylphosphate" evidence="1">
    <location>
        <position position="235"/>
    </location>
</feature>
<dbReference type="SUPFAM" id="SSF52172">
    <property type="entry name" value="CheY-like"/>
    <property type="match status" value="1"/>
</dbReference>
<feature type="domain" description="CheW-like" evidence="3">
    <location>
        <begin position="19"/>
        <end position="158"/>
    </location>
</feature>
<proteinExistence type="predicted"/>
<evidence type="ECO:0000313" key="4">
    <source>
        <dbReference type="EMBL" id="ODB96839.1"/>
    </source>
</evidence>
<accession>A0A1E2UQ53</accession>
<dbReference type="PANTHER" id="PTHR47233">
    <property type="entry name" value="CHEMOTAXIS PROTEIN CHEV"/>
    <property type="match status" value="1"/>
</dbReference>
<protein>
    <submittedName>
        <fullName evidence="4">Chemotaxis protein CheW</fullName>
    </submittedName>
</protein>
<sequence>MASMLDSVDQRTKLAGQNRLELLLFRLAGRQVFGINVFKVKEVVQCPPLTALPSAHENIRGVASLRGNNIPVMDLCHAIGGPKMGNATDYFIIITEYNRRLLAFLVGSVERIVNTHWEDILPPPQGVGRNSYMTAVTEIEGTLVEIIDVEKVLSEVLGIDEEITIPIDTEGADLEAYKVLVVDDSMVARNQIKKVLEEIGLETILAKDGRDALTHLEAWSEEGKVSDWLAMVISDIEMPKMDGYSLVSAIRDNPKLSDLYVILHSSLSGVFNESMVKKVGANQFLAKFMPDELVGTVTKRMKEIS</sequence>
<dbReference type="Proteomes" id="UP000094849">
    <property type="component" value="Unassembled WGS sequence"/>
</dbReference>
<feature type="domain" description="Response regulatory" evidence="2">
    <location>
        <begin position="178"/>
        <end position="302"/>
    </location>
</feature>
<dbReference type="CDD" id="cd19924">
    <property type="entry name" value="REC_CheV-like"/>
    <property type="match status" value="1"/>
</dbReference>
<dbReference type="InterPro" id="IPR002545">
    <property type="entry name" value="CheW-lke_dom"/>
</dbReference>
<evidence type="ECO:0000259" key="3">
    <source>
        <dbReference type="PROSITE" id="PS50851"/>
    </source>
</evidence>
<evidence type="ECO:0000256" key="1">
    <source>
        <dbReference type="PROSITE-ProRule" id="PRU00169"/>
    </source>
</evidence>
<dbReference type="GO" id="GO:0006935">
    <property type="term" value="P:chemotaxis"/>
    <property type="evidence" value="ECO:0007669"/>
    <property type="project" value="InterPro"/>
</dbReference>
<dbReference type="SMART" id="SM00260">
    <property type="entry name" value="CheW"/>
    <property type="match status" value="1"/>
</dbReference>
<gene>
    <name evidence="4" type="ORF">A3196_08760</name>
</gene>
<dbReference type="SUPFAM" id="SSF50341">
    <property type="entry name" value="CheW-like"/>
    <property type="match status" value="1"/>
</dbReference>
<evidence type="ECO:0000313" key="5">
    <source>
        <dbReference type="Proteomes" id="UP000094849"/>
    </source>
</evidence>
<dbReference type="EMBL" id="LVJZ01000003">
    <property type="protein sequence ID" value="ODB96839.1"/>
    <property type="molecule type" value="Genomic_DNA"/>
</dbReference>
<keyword evidence="1" id="KW-0597">Phosphoprotein</keyword>
<comment type="caution">
    <text evidence="4">The sequence shown here is derived from an EMBL/GenBank/DDBJ whole genome shotgun (WGS) entry which is preliminary data.</text>
</comment>
<dbReference type="RefSeq" id="WP_069004574.1">
    <property type="nucleotide sequence ID" value="NZ_LVJW01000003.1"/>
</dbReference>
<dbReference type="Pfam" id="PF01584">
    <property type="entry name" value="CheW"/>
    <property type="match status" value="1"/>
</dbReference>
<dbReference type="InterPro" id="IPR024181">
    <property type="entry name" value="Chemotax_regulator_CheV"/>
</dbReference>
<dbReference type="InterPro" id="IPR011006">
    <property type="entry name" value="CheY-like_superfamily"/>
</dbReference>
<evidence type="ECO:0000259" key="2">
    <source>
        <dbReference type="PROSITE" id="PS50110"/>
    </source>
</evidence>
<dbReference type="Gene3D" id="2.30.30.40">
    <property type="entry name" value="SH3 Domains"/>
    <property type="match status" value="1"/>
</dbReference>
<dbReference type="AlphaFoldDB" id="A0A1E2UQ53"/>
<organism evidence="4 5">
    <name type="scientific">Candidatus Thiodiazotropha endoloripes</name>
    <dbReference type="NCBI Taxonomy" id="1818881"/>
    <lineage>
        <taxon>Bacteria</taxon>
        <taxon>Pseudomonadati</taxon>
        <taxon>Pseudomonadota</taxon>
        <taxon>Gammaproteobacteria</taxon>
        <taxon>Chromatiales</taxon>
        <taxon>Sedimenticolaceae</taxon>
        <taxon>Candidatus Thiodiazotropha</taxon>
    </lineage>
</organism>
<dbReference type="Gene3D" id="3.40.50.2300">
    <property type="match status" value="1"/>
</dbReference>
<dbReference type="PROSITE" id="PS50110">
    <property type="entry name" value="RESPONSE_REGULATORY"/>
    <property type="match status" value="1"/>
</dbReference>
<dbReference type="SMART" id="SM00448">
    <property type="entry name" value="REC"/>
    <property type="match status" value="1"/>
</dbReference>